<protein>
    <submittedName>
        <fullName evidence="1">Uncharacterized protein</fullName>
    </submittedName>
</protein>
<evidence type="ECO:0000313" key="1">
    <source>
        <dbReference type="EMBL" id="KAI3361472.1"/>
    </source>
</evidence>
<dbReference type="Proteomes" id="UP000831701">
    <property type="component" value="Chromosome 16"/>
</dbReference>
<organism evidence="1 2">
    <name type="scientific">Scortum barcoo</name>
    <name type="common">barcoo grunter</name>
    <dbReference type="NCBI Taxonomy" id="214431"/>
    <lineage>
        <taxon>Eukaryota</taxon>
        <taxon>Metazoa</taxon>
        <taxon>Chordata</taxon>
        <taxon>Craniata</taxon>
        <taxon>Vertebrata</taxon>
        <taxon>Euteleostomi</taxon>
        <taxon>Actinopterygii</taxon>
        <taxon>Neopterygii</taxon>
        <taxon>Teleostei</taxon>
        <taxon>Neoteleostei</taxon>
        <taxon>Acanthomorphata</taxon>
        <taxon>Eupercaria</taxon>
        <taxon>Centrarchiformes</taxon>
        <taxon>Terapontoidei</taxon>
        <taxon>Terapontidae</taxon>
        <taxon>Scortum</taxon>
    </lineage>
</organism>
<name>A0ACB8W0T9_9TELE</name>
<sequence length="102" mass="11146">MPSPSPPHCPLPPGPEGHICEMLFIDYSPAFNSMVPFMLRLNMDSRILCSFYRFRGRLEKLSPSGPCSLPPLSIAAVRRVVDARSLVPVVAATSEPGGGHWK</sequence>
<accession>A0ACB8W0T9</accession>
<evidence type="ECO:0000313" key="2">
    <source>
        <dbReference type="Proteomes" id="UP000831701"/>
    </source>
</evidence>
<keyword evidence="2" id="KW-1185">Reference proteome</keyword>
<dbReference type="EMBL" id="CM041546">
    <property type="protein sequence ID" value="KAI3361472.1"/>
    <property type="molecule type" value="Genomic_DNA"/>
</dbReference>
<proteinExistence type="predicted"/>
<reference evidence="1" key="1">
    <citation type="submission" date="2022-04" db="EMBL/GenBank/DDBJ databases">
        <title>Jade perch genome.</title>
        <authorList>
            <person name="Chao B."/>
        </authorList>
    </citation>
    <scope>NUCLEOTIDE SEQUENCE</scope>
    <source>
        <strain evidence="1">CB-2022</strain>
    </source>
</reference>
<comment type="caution">
    <text evidence="1">The sequence shown here is derived from an EMBL/GenBank/DDBJ whole genome shotgun (WGS) entry which is preliminary data.</text>
</comment>
<gene>
    <name evidence="1" type="ORF">L3Q82_012946</name>
</gene>